<sequence>MNSKRHRKSLNFARINAVFIKELIQMRRDRLTFAVMLAIPILELVLFGYAINTDPKHLPTAVHAEEFTPQVRSLIAGLVNSEYFDVSTNISDARDGEHLLASGEVVFVIEIPSGFTERLIRGERPQLLVAADASDPVAASNALARMNTIVNRALIKDFTGALSYLKSELGSVDLVLHPRYNPEGITQYNIVPGLLGVILTMTLVMITGVAMTRETERGTMENLLAMPGSPFEVMVGKILPFLGVGAVQTVIVLLVAHWLFAVPFVGSISLLLVSVALFIVANLALGFTFSTIAKTQIQAMQLTVFFFLPSMLLSGFMFPFRGMPMWAQVIGEVLPLTHFLRVVRGIMLKGAQFNDLRIDLAAIAAFMVVVVFIAMLRYKRTLD</sequence>
<evidence type="ECO:0000256" key="2">
    <source>
        <dbReference type="ARBA" id="ARBA00007783"/>
    </source>
</evidence>
<evidence type="ECO:0000256" key="3">
    <source>
        <dbReference type="ARBA" id="ARBA00022448"/>
    </source>
</evidence>
<dbReference type="PROSITE" id="PS51012">
    <property type="entry name" value="ABC_TM2"/>
    <property type="match status" value="1"/>
</dbReference>
<feature type="transmembrane region" description="Helical" evidence="8">
    <location>
        <begin position="31"/>
        <end position="51"/>
    </location>
</feature>
<dbReference type="EMBL" id="JAHWDQ010000003">
    <property type="protein sequence ID" value="MBW2941634.1"/>
    <property type="molecule type" value="Genomic_DNA"/>
</dbReference>
<proteinExistence type="inferred from homology"/>
<feature type="transmembrane region" description="Helical" evidence="8">
    <location>
        <begin position="299"/>
        <end position="320"/>
    </location>
</feature>
<dbReference type="PANTHER" id="PTHR30294:SF29">
    <property type="entry name" value="MULTIDRUG ABC TRANSPORTER PERMEASE YBHS-RELATED"/>
    <property type="match status" value="1"/>
</dbReference>
<dbReference type="InterPro" id="IPR013525">
    <property type="entry name" value="ABC2_TM"/>
</dbReference>
<keyword evidence="3" id="KW-0813">Transport</keyword>
<gene>
    <name evidence="10" type="ORF">KXJ70_12630</name>
</gene>
<feature type="transmembrane region" description="Helical" evidence="8">
    <location>
        <begin position="238"/>
        <end position="260"/>
    </location>
</feature>
<feature type="transmembrane region" description="Helical" evidence="8">
    <location>
        <begin position="190"/>
        <end position="211"/>
    </location>
</feature>
<feature type="transmembrane region" description="Helical" evidence="8">
    <location>
        <begin position="266"/>
        <end position="287"/>
    </location>
</feature>
<comment type="subcellular location">
    <subcellularLocation>
        <location evidence="1">Cell membrane</location>
        <topology evidence="1">Multi-pass membrane protein</topology>
    </subcellularLocation>
</comment>
<dbReference type="PANTHER" id="PTHR30294">
    <property type="entry name" value="MEMBRANE COMPONENT OF ABC TRANSPORTER YHHJ-RELATED"/>
    <property type="match status" value="1"/>
</dbReference>
<dbReference type="RefSeq" id="WP_219043871.1">
    <property type="nucleotide sequence ID" value="NZ_JAHWDQ010000003.1"/>
</dbReference>
<name>A0ABS6VTI0_9GAMM</name>
<evidence type="ECO:0000256" key="8">
    <source>
        <dbReference type="SAM" id="Phobius"/>
    </source>
</evidence>
<keyword evidence="6 8" id="KW-1133">Transmembrane helix</keyword>
<organism evidence="10 11">
    <name type="scientific">Zhongshania aquimaris</name>
    <dbReference type="NCBI Taxonomy" id="2857107"/>
    <lineage>
        <taxon>Bacteria</taxon>
        <taxon>Pseudomonadati</taxon>
        <taxon>Pseudomonadota</taxon>
        <taxon>Gammaproteobacteria</taxon>
        <taxon>Cellvibrionales</taxon>
        <taxon>Spongiibacteraceae</taxon>
        <taxon>Zhongshania</taxon>
    </lineage>
</organism>
<dbReference type="InterPro" id="IPR047817">
    <property type="entry name" value="ABC2_TM_bact-type"/>
</dbReference>
<dbReference type="Proteomes" id="UP001166291">
    <property type="component" value="Unassembled WGS sequence"/>
</dbReference>
<feature type="transmembrane region" description="Helical" evidence="8">
    <location>
        <begin position="358"/>
        <end position="378"/>
    </location>
</feature>
<accession>A0ABS6VTI0</accession>
<comment type="caution">
    <text evidence="10">The sequence shown here is derived from an EMBL/GenBank/DDBJ whole genome shotgun (WGS) entry which is preliminary data.</text>
</comment>
<keyword evidence="4" id="KW-1003">Cell membrane</keyword>
<keyword evidence="7 8" id="KW-0472">Membrane</keyword>
<evidence type="ECO:0000313" key="11">
    <source>
        <dbReference type="Proteomes" id="UP001166291"/>
    </source>
</evidence>
<evidence type="ECO:0000256" key="6">
    <source>
        <dbReference type="ARBA" id="ARBA00022989"/>
    </source>
</evidence>
<evidence type="ECO:0000259" key="9">
    <source>
        <dbReference type="PROSITE" id="PS51012"/>
    </source>
</evidence>
<dbReference type="Pfam" id="PF12698">
    <property type="entry name" value="ABC2_membrane_3"/>
    <property type="match status" value="1"/>
</dbReference>
<keyword evidence="5 8" id="KW-0812">Transmembrane</keyword>
<protein>
    <submittedName>
        <fullName evidence="10">ABC transporter permease</fullName>
    </submittedName>
</protein>
<evidence type="ECO:0000256" key="5">
    <source>
        <dbReference type="ARBA" id="ARBA00022692"/>
    </source>
</evidence>
<evidence type="ECO:0000256" key="4">
    <source>
        <dbReference type="ARBA" id="ARBA00022475"/>
    </source>
</evidence>
<comment type="similarity">
    <text evidence="2">Belongs to the ABC-2 integral membrane protein family.</text>
</comment>
<reference evidence="10" key="1">
    <citation type="submission" date="2021-07" db="EMBL/GenBank/DDBJ databases">
        <title>Zhongshania sp. CAU 1632 isolated from seawater.</title>
        <authorList>
            <person name="Kim W."/>
        </authorList>
    </citation>
    <scope>NUCLEOTIDE SEQUENCE</scope>
    <source>
        <strain evidence="10">CAU 1632</strain>
    </source>
</reference>
<evidence type="ECO:0000313" key="10">
    <source>
        <dbReference type="EMBL" id="MBW2941634.1"/>
    </source>
</evidence>
<keyword evidence="11" id="KW-1185">Reference proteome</keyword>
<evidence type="ECO:0000256" key="1">
    <source>
        <dbReference type="ARBA" id="ARBA00004651"/>
    </source>
</evidence>
<feature type="domain" description="ABC transmembrane type-2" evidence="9">
    <location>
        <begin position="152"/>
        <end position="381"/>
    </location>
</feature>
<evidence type="ECO:0000256" key="7">
    <source>
        <dbReference type="ARBA" id="ARBA00023136"/>
    </source>
</evidence>
<dbReference type="InterPro" id="IPR051449">
    <property type="entry name" value="ABC-2_transporter_component"/>
</dbReference>